<dbReference type="PANTHER" id="PTHR34981">
    <property type="entry name" value="CELL DIVISION PROTEIN ZAPA"/>
    <property type="match status" value="1"/>
</dbReference>
<dbReference type="RefSeq" id="WP_066068347.1">
    <property type="nucleotide sequence ID" value="NZ_FRBG01000002.1"/>
</dbReference>
<dbReference type="GO" id="GO:0005829">
    <property type="term" value="C:cytosol"/>
    <property type="evidence" value="ECO:0007669"/>
    <property type="project" value="TreeGrafter"/>
</dbReference>
<dbReference type="GO" id="GO:0030428">
    <property type="term" value="C:cell septum"/>
    <property type="evidence" value="ECO:0007669"/>
    <property type="project" value="TreeGrafter"/>
</dbReference>
<dbReference type="InterPro" id="IPR036192">
    <property type="entry name" value="Cell_div_ZapA-like_sf"/>
</dbReference>
<dbReference type="PANTHER" id="PTHR34981:SF1">
    <property type="entry name" value="CELL DIVISION PROTEIN ZAPA"/>
    <property type="match status" value="1"/>
</dbReference>
<proteinExistence type="predicted"/>
<evidence type="ECO:0000256" key="3">
    <source>
        <dbReference type="ARBA" id="ARBA00022490"/>
    </source>
</evidence>
<evidence type="ECO:0000313" key="12">
    <source>
        <dbReference type="EMBL" id="SHK55347.1"/>
    </source>
</evidence>
<comment type="subcellular location">
    <subcellularLocation>
        <location evidence="1">Cytoplasm</location>
    </subcellularLocation>
</comment>
<evidence type="ECO:0000313" key="11">
    <source>
        <dbReference type="EMBL" id="KXZ39341.1"/>
    </source>
</evidence>
<dbReference type="InterPro" id="IPR053712">
    <property type="entry name" value="Bac_CellDiv_Activator"/>
</dbReference>
<evidence type="ECO:0000256" key="9">
    <source>
        <dbReference type="ARBA" id="ARBA00033158"/>
    </source>
</evidence>
<evidence type="ECO:0000256" key="4">
    <source>
        <dbReference type="ARBA" id="ARBA00022618"/>
    </source>
</evidence>
<dbReference type="Proteomes" id="UP000323392">
    <property type="component" value="Unassembled WGS sequence"/>
</dbReference>
<evidence type="ECO:0000256" key="8">
    <source>
        <dbReference type="ARBA" id="ARBA00026068"/>
    </source>
</evidence>
<dbReference type="STRING" id="1121328.JWYL7_0416"/>
<keyword evidence="14" id="KW-1185">Reference proteome</keyword>
<dbReference type="Gene3D" id="6.10.250.790">
    <property type="match status" value="1"/>
</dbReference>
<keyword evidence="5" id="KW-0717">Septation</keyword>
<evidence type="ECO:0000256" key="6">
    <source>
        <dbReference type="ARBA" id="ARBA00023306"/>
    </source>
</evidence>
<dbReference type="GO" id="GO:0000921">
    <property type="term" value="P:septin ring assembly"/>
    <property type="evidence" value="ECO:0007669"/>
    <property type="project" value="TreeGrafter"/>
</dbReference>
<gene>
    <name evidence="11" type="ORF">JWYL7_0416</name>
    <name evidence="12" type="ORF">SAMN05661008_00475</name>
</gene>
<evidence type="ECO:0000256" key="10">
    <source>
        <dbReference type="SAM" id="Coils"/>
    </source>
</evidence>
<reference evidence="12 14" key="2">
    <citation type="submission" date="2016-11" db="EMBL/GenBank/DDBJ databases">
        <authorList>
            <person name="Varghese N."/>
            <person name="Submissions S."/>
        </authorList>
    </citation>
    <scope>NUCLEOTIDE SEQUENCE [LARGE SCALE GENOMIC DNA]</scope>
    <source>
        <strain evidence="12 14">DSM 7308</strain>
    </source>
</reference>
<evidence type="ECO:0000256" key="5">
    <source>
        <dbReference type="ARBA" id="ARBA00023210"/>
    </source>
</evidence>
<dbReference type="EMBL" id="FRBG01000002">
    <property type="protein sequence ID" value="SHK55347.1"/>
    <property type="molecule type" value="Genomic_DNA"/>
</dbReference>
<protein>
    <recommendedName>
        <fullName evidence="2">Cell division protein ZapA</fullName>
    </recommendedName>
    <alternativeName>
        <fullName evidence="9">Z ring-associated protein ZapA</fullName>
    </alternativeName>
</protein>
<organism evidence="11 13">
    <name type="scientific">Alkalithermobacter thermoalcaliphilus JW-YL-7 = DSM 7308</name>
    <dbReference type="NCBI Taxonomy" id="1121328"/>
    <lineage>
        <taxon>Bacteria</taxon>
        <taxon>Bacillati</taxon>
        <taxon>Bacillota</taxon>
        <taxon>Clostridia</taxon>
        <taxon>Peptostreptococcales</taxon>
        <taxon>Tepidibacteraceae</taxon>
        <taxon>Alkalithermobacter</taxon>
    </lineage>
</organism>
<dbReference type="OrthoDB" id="1711036at2"/>
<reference evidence="11 13" key="1">
    <citation type="submission" date="2016-02" db="EMBL/GenBank/DDBJ databases">
        <title>Draft genome sequence for Clostridium paradoxum JW-YL-7.</title>
        <authorList>
            <person name="Utturkar S.M."/>
            <person name="Lancaster A."/>
            <person name="Poole F.L."/>
            <person name="Adams M.W."/>
            <person name="Brown S.D."/>
        </authorList>
    </citation>
    <scope>NUCLEOTIDE SEQUENCE [LARGE SCALE GENOMIC DNA]</scope>
    <source>
        <strain evidence="11 13">JW-YL-7</strain>
    </source>
</reference>
<accession>A0A150FNY7</accession>
<dbReference type="SUPFAM" id="SSF57997">
    <property type="entry name" value="Tropomyosin"/>
    <property type="match status" value="1"/>
</dbReference>
<dbReference type="Pfam" id="PF05164">
    <property type="entry name" value="ZapA"/>
    <property type="match status" value="1"/>
</dbReference>
<dbReference type="GO" id="GO:0000917">
    <property type="term" value="P:division septum assembly"/>
    <property type="evidence" value="ECO:0007669"/>
    <property type="project" value="UniProtKB-KW"/>
</dbReference>
<dbReference type="InterPro" id="IPR007838">
    <property type="entry name" value="Cell_div_ZapA-like"/>
</dbReference>
<keyword evidence="4 12" id="KW-0132">Cell division</keyword>
<evidence type="ECO:0000313" key="13">
    <source>
        <dbReference type="Proteomes" id="UP000092605"/>
    </source>
</evidence>
<evidence type="ECO:0000256" key="2">
    <source>
        <dbReference type="ARBA" id="ARBA00015195"/>
    </source>
</evidence>
<evidence type="ECO:0000256" key="1">
    <source>
        <dbReference type="ARBA" id="ARBA00004496"/>
    </source>
</evidence>
<keyword evidence="3" id="KW-0963">Cytoplasm</keyword>
<dbReference type="GO" id="GO:0032153">
    <property type="term" value="C:cell division site"/>
    <property type="evidence" value="ECO:0007669"/>
    <property type="project" value="TreeGrafter"/>
</dbReference>
<keyword evidence="6" id="KW-0131">Cell cycle</keyword>
<feature type="coiled-coil region" evidence="10">
    <location>
        <begin position="83"/>
        <end position="152"/>
    </location>
</feature>
<comment type="function">
    <text evidence="7">Activator of cell division through the inhibition of FtsZ GTPase activity, therefore promoting FtsZ assembly into bundles of protofilaments necessary for the formation of the division Z ring. It is recruited early at mid-cell but it is not essential for cell division.</text>
</comment>
<dbReference type="PATRIC" id="fig|1121328.3.peg.416"/>
<dbReference type="Proteomes" id="UP000092605">
    <property type="component" value="Unassembled WGS sequence"/>
</dbReference>
<evidence type="ECO:0000313" key="14">
    <source>
        <dbReference type="Proteomes" id="UP000323392"/>
    </source>
</evidence>
<dbReference type="GO" id="GO:0043093">
    <property type="term" value="P:FtsZ-dependent cytokinesis"/>
    <property type="evidence" value="ECO:0007669"/>
    <property type="project" value="TreeGrafter"/>
</dbReference>
<name>A0A150FNY7_CLOPD</name>
<evidence type="ECO:0000256" key="7">
    <source>
        <dbReference type="ARBA" id="ARBA00024910"/>
    </source>
</evidence>
<dbReference type="SUPFAM" id="SSF102829">
    <property type="entry name" value="Cell division protein ZapA-like"/>
    <property type="match status" value="1"/>
</dbReference>
<keyword evidence="10" id="KW-0175">Coiled coil</keyword>
<comment type="subunit">
    <text evidence="8">Homodimer. Interacts with FtsZ.</text>
</comment>
<sequence length="167" mass="19643">MNKVTVKINGHEYTMVGSEPKEYLLTVANYVDEKMQEVARINPKLSTAMIAVLTSLNIGDELFKCSYELDNVKAQLEKPLQNLEDANTTVKSLKEEVRLKQEQIENMQKQILQYNKQISELEEKNKQLEEQLKEKDKRIKEAEEIVSVFQNRLYDYQMKIVELEKRE</sequence>
<comment type="caution">
    <text evidence="11">The sequence shown here is derived from an EMBL/GenBank/DDBJ whole genome shotgun (WGS) entry which is preliminary data.</text>
</comment>
<dbReference type="AlphaFoldDB" id="A0A150FNY7"/>
<dbReference type="EMBL" id="LSFY01000001">
    <property type="protein sequence ID" value="KXZ39341.1"/>
    <property type="molecule type" value="Genomic_DNA"/>
</dbReference>